<evidence type="ECO:0000256" key="3">
    <source>
        <dbReference type="ARBA" id="ARBA00022448"/>
    </source>
</evidence>
<dbReference type="PROSITE" id="PS50857">
    <property type="entry name" value="COX2_CUA"/>
    <property type="match status" value="1"/>
</dbReference>
<keyword evidence="9 15" id="KW-1133">Transmembrane helix</keyword>
<keyword evidence="12" id="KW-0564">Palmitate</keyword>
<dbReference type="InterPro" id="IPR008972">
    <property type="entry name" value="Cupredoxin"/>
</dbReference>
<keyword evidence="11 14" id="KW-0472">Membrane</keyword>
<name>A0A4R1J9Y2_9GAMM</name>
<evidence type="ECO:0000256" key="7">
    <source>
        <dbReference type="ARBA" id="ARBA00022729"/>
    </source>
</evidence>
<keyword evidence="5 14" id="KW-0679">Respiratory chain</keyword>
<protein>
    <recommendedName>
        <fullName evidence="14">Ubiquinol oxidase subunit 2</fullName>
    </recommendedName>
</protein>
<evidence type="ECO:0000256" key="4">
    <source>
        <dbReference type="ARBA" id="ARBA00022475"/>
    </source>
</evidence>
<dbReference type="Proteomes" id="UP000295565">
    <property type="component" value="Unassembled WGS sequence"/>
</dbReference>
<dbReference type="PIRSF" id="PIRSF000292">
    <property type="entry name" value="Ubi_od_II"/>
    <property type="match status" value="1"/>
</dbReference>
<accession>A0A4R1J9Y2</accession>
<dbReference type="GO" id="GO:0016682">
    <property type="term" value="F:oxidoreductase activity, acting on diphenols and related substances as donors, oxygen as acceptor"/>
    <property type="evidence" value="ECO:0007669"/>
    <property type="project" value="InterPro"/>
</dbReference>
<dbReference type="AlphaFoldDB" id="A0A4R1J9Y2"/>
<dbReference type="InterPro" id="IPR002429">
    <property type="entry name" value="CcO_II-like_C"/>
</dbReference>
<evidence type="ECO:0000256" key="1">
    <source>
        <dbReference type="ARBA" id="ARBA00004651"/>
    </source>
</evidence>
<evidence type="ECO:0000256" key="9">
    <source>
        <dbReference type="ARBA" id="ARBA00022989"/>
    </source>
</evidence>
<dbReference type="InterPro" id="IPR010514">
    <property type="entry name" value="COX_ARM"/>
</dbReference>
<evidence type="ECO:0000259" key="17">
    <source>
        <dbReference type="PROSITE" id="PS50999"/>
    </source>
</evidence>
<dbReference type="GO" id="GO:0005886">
    <property type="term" value="C:plasma membrane"/>
    <property type="evidence" value="ECO:0007669"/>
    <property type="project" value="UniProtKB-SubCell"/>
</dbReference>
<dbReference type="CDD" id="cd04212">
    <property type="entry name" value="CuRO_UO_II"/>
    <property type="match status" value="1"/>
</dbReference>
<keyword evidence="3 14" id="KW-0813">Transport</keyword>
<evidence type="ECO:0000256" key="11">
    <source>
        <dbReference type="ARBA" id="ARBA00023136"/>
    </source>
</evidence>
<comment type="caution">
    <text evidence="18">The sequence shown here is derived from an EMBL/GenBank/DDBJ whole genome shotgun (WGS) entry which is preliminary data.</text>
</comment>
<dbReference type="EMBL" id="SMGD01000014">
    <property type="protein sequence ID" value="TCK47330.1"/>
    <property type="molecule type" value="Genomic_DNA"/>
</dbReference>
<evidence type="ECO:0000256" key="2">
    <source>
        <dbReference type="ARBA" id="ARBA00007866"/>
    </source>
</evidence>
<evidence type="ECO:0000313" key="18">
    <source>
        <dbReference type="EMBL" id="TCK47330.1"/>
    </source>
</evidence>
<comment type="subcellular location">
    <subcellularLocation>
        <location evidence="1">Cell membrane</location>
        <topology evidence="1">Multi-pass membrane protein</topology>
    </subcellularLocation>
</comment>
<evidence type="ECO:0000256" key="5">
    <source>
        <dbReference type="ARBA" id="ARBA00022660"/>
    </source>
</evidence>
<evidence type="ECO:0000256" key="8">
    <source>
        <dbReference type="ARBA" id="ARBA00022982"/>
    </source>
</evidence>
<keyword evidence="13" id="KW-0449">Lipoprotein</keyword>
<dbReference type="Gene3D" id="2.60.40.420">
    <property type="entry name" value="Cupredoxins - blue copper proteins"/>
    <property type="match status" value="1"/>
</dbReference>
<sequence length="320" mass="36002">MRRGIFLKLYRLLFIGMIALLTGCQSGILDPKGQVGIEEKHLILTALGLMLLVVIPVIIMTLVFAYKYRASNPNARYEPKWDHSVKIEMFCWGIPIVIVIILGIITWVSTHRLDPYQPLDVKPGTPTLEVQAVSMDWKWLFIYPKQGIATVNRLVIPKDTQISFRITSQSVMNSFFIPQLGSQIYSMAMMETKLHLIANQAGTFDGMSSNYSGAGFTGMKFKVTATPTQAGFDQWVSKVRQSSKVLDDATYKQLIKPSENNPVEYFSHVKPKMFEQIVHQYMHMNMSKKNGLDHMKATVHSAHGAMSSDMSSASESATKE</sequence>
<dbReference type="SUPFAM" id="SSF49503">
    <property type="entry name" value="Cupredoxins"/>
    <property type="match status" value="1"/>
</dbReference>
<evidence type="ECO:0000256" key="14">
    <source>
        <dbReference type="PIRNR" id="PIRNR000292"/>
    </source>
</evidence>
<dbReference type="OrthoDB" id="9783445at2"/>
<dbReference type="PANTHER" id="PTHR22888">
    <property type="entry name" value="CYTOCHROME C OXIDASE, SUBUNIT II"/>
    <property type="match status" value="1"/>
</dbReference>
<dbReference type="InterPro" id="IPR045187">
    <property type="entry name" value="CcO_II"/>
</dbReference>
<keyword evidence="8 14" id="KW-0249">Electron transport</keyword>
<dbReference type="Gene3D" id="1.10.287.90">
    <property type="match status" value="1"/>
</dbReference>
<keyword evidence="6 15" id="KW-0812">Transmembrane</keyword>
<comment type="similarity">
    <text evidence="2 14">Belongs to the cytochrome c oxidase subunit 2 family.</text>
</comment>
<evidence type="ECO:0000256" key="15">
    <source>
        <dbReference type="SAM" id="Phobius"/>
    </source>
</evidence>
<dbReference type="GO" id="GO:0004129">
    <property type="term" value="F:cytochrome-c oxidase activity"/>
    <property type="evidence" value="ECO:0007669"/>
    <property type="project" value="UniProtKB-UniRule"/>
</dbReference>
<gene>
    <name evidence="18" type="ORF">EV690_2347</name>
</gene>
<dbReference type="InterPro" id="IPR011759">
    <property type="entry name" value="Cyt_c_oxidase_su2_TM_dom"/>
</dbReference>
<reference evidence="18 19" key="1">
    <citation type="submission" date="2019-03" db="EMBL/GenBank/DDBJ databases">
        <title>Genomic Encyclopedia of Type Strains, Phase IV (KMG-IV): sequencing the most valuable type-strain genomes for metagenomic binning, comparative biology and taxonomic classification.</title>
        <authorList>
            <person name="Goeker M."/>
        </authorList>
    </citation>
    <scope>NUCLEOTIDE SEQUENCE [LARGE SCALE GENOMIC DNA]</scope>
    <source>
        <strain evidence="18 19">DSM 18577</strain>
    </source>
</reference>
<dbReference type="PANTHER" id="PTHR22888:SF18">
    <property type="entry name" value="CYTOCHROME BO(3) UBIQUINOL OXIDASE SUBUNIT 2"/>
    <property type="match status" value="1"/>
</dbReference>
<keyword evidence="4 14" id="KW-1003">Cell membrane</keyword>
<feature type="transmembrane region" description="Helical" evidence="15">
    <location>
        <begin position="42"/>
        <end position="66"/>
    </location>
</feature>
<evidence type="ECO:0000256" key="10">
    <source>
        <dbReference type="ARBA" id="ARBA00023002"/>
    </source>
</evidence>
<dbReference type="Pfam" id="PF06481">
    <property type="entry name" value="COX_ARM"/>
    <property type="match status" value="1"/>
</dbReference>
<proteinExistence type="inferred from homology"/>
<feature type="domain" description="Cytochrome oxidase subunit II copper A binding" evidence="16">
    <location>
        <begin position="125"/>
        <end position="238"/>
    </location>
</feature>
<dbReference type="GO" id="GO:0042773">
    <property type="term" value="P:ATP synthesis coupled electron transport"/>
    <property type="evidence" value="ECO:0007669"/>
    <property type="project" value="TreeGrafter"/>
</dbReference>
<dbReference type="PROSITE" id="PS50999">
    <property type="entry name" value="COX2_TM"/>
    <property type="match status" value="1"/>
</dbReference>
<dbReference type="SUPFAM" id="SSF81464">
    <property type="entry name" value="Cytochrome c oxidase subunit II-like, transmembrane region"/>
    <property type="match status" value="1"/>
</dbReference>
<evidence type="ECO:0000259" key="16">
    <source>
        <dbReference type="PROSITE" id="PS50857"/>
    </source>
</evidence>
<feature type="transmembrane region" description="Helical" evidence="15">
    <location>
        <begin position="87"/>
        <end position="108"/>
    </location>
</feature>
<dbReference type="PROSITE" id="PS51257">
    <property type="entry name" value="PROKAR_LIPOPROTEIN"/>
    <property type="match status" value="1"/>
</dbReference>
<evidence type="ECO:0000313" key="19">
    <source>
        <dbReference type="Proteomes" id="UP000295565"/>
    </source>
</evidence>
<keyword evidence="7" id="KW-0732">Signal</keyword>
<dbReference type="Pfam" id="PF00116">
    <property type="entry name" value="COX2"/>
    <property type="match status" value="1"/>
</dbReference>
<dbReference type="InterPro" id="IPR034227">
    <property type="entry name" value="CuRO_UO_II"/>
</dbReference>
<evidence type="ECO:0000256" key="13">
    <source>
        <dbReference type="ARBA" id="ARBA00023288"/>
    </source>
</evidence>
<dbReference type="GO" id="GO:0005507">
    <property type="term" value="F:copper ion binding"/>
    <property type="evidence" value="ECO:0007669"/>
    <property type="project" value="InterPro"/>
</dbReference>
<organism evidence="18 19">
    <name type="scientific">Celerinatantimonas diazotrophica</name>
    <dbReference type="NCBI Taxonomy" id="412034"/>
    <lineage>
        <taxon>Bacteria</taxon>
        <taxon>Pseudomonadati</taxon>
        <taxon>Pseudomonadota</taxon>
        <taxon>Gammaproteobacteria</taxon>
        <taxon>Celerinatantimonadaceae</taxon>
        <taxon>Celerinatantimonas</taxon>
    </lineage>
</organism>
<keyword evidence="19" id="KW-1185">Reference proteome</keyword>
<dbReference type="GO" id="GO:0009486">
    <property type="term" value="F:cytochrome bo3 ubiquinol oxidase activity"/>
    <property type="evidence" value="ECO:0007669"/>
    <property type="project" value="InterPro"/>
</dbReference>
<dbReference type="InterPro" id="IPR036257">
    <property type="entry name" value="Cyt_c_oxidase_su2_TM_sf"/>
</dbReference>
<evidence type="ECO:0000256" key="6">
    <source>
        <dbReference type="ARBA" id="ARBA00022692"/>
    </source>
</evidence>
<evidence type="ECO:0000256" key="12">
    <source>
        <dbReference type="ARBA" id="ARBA00023139"/>
    </source>
</evidence>
<dbReference type="RefSeq" id="WP_131913154.1">
    <property type="nucleotide sequence ID" value="NZ_OU594967.1"/>
</dbReference>
<feature type="domain" description="Cytochrome oxidase subunit II transmembrane region profile" evidence="17">
    <location>
        <begin position="20"/>
        <end position="117"/>
    </location>
</feature>
<keyword evidence="10 14" id="KW-0560">Oxidoreductase</keyword>
<dbReference type="NCBIfam" id="TIGR01433">
    <property type="entry name" value="CyoA"/>
    <property type="match status" value="1"/>
</dbReference>
<dbReference type="InterPro" id="IPR006333">
    <property type="entry name" value="Cyt_o_ubiquinol_oxidase_su2"/>
</dbReference>